<keyword evidence="3" id="KW-1185">Reference proteome</keyword>
<evidence type="ECO:0000256" key="1">
    <source>
        <dbReference type="SAM" id="MobiDB-lite"/>
    </source>
</evidence>
<sequence length="75" mass="7999">MSKEGTKEDEGGPGDADGDEGGDRKGTSAKSEEGEAETKMGAEAWGEGHRTFPCYDHIVFRVGGKVEVLVKVTRQ</sequence>
<dbReference type="Proteomes" id="UP000824469">
    <property type="component" value="Unassembled WGS sequence"/>
</dbReference>
<gene>
    <name evidence="2" type="ORF">KI387_032241</name>
</gene>
<dbReference type="EMBL" id="JAHRHJ020003813">
    <property type="protein sequence ID" value="KAH9288124.1"/>
    <property type="molecule type" value="Genomic_DNA"/>
</dbReference>
<feature type="compositionally biased region" description="Basic and acidic residues" evidence="1">
    <location>
        <begin position="21"/>
        <end position="48"/>
    </location>
</feature>
<protein>
    <submittedName>
        <fullName evidence="2">Uncharacterized protein</fullName>
    </submittedName>
</protein>
<comment type="caution">
    <text evidence="2">The sequence shown here is derived from an EMBL/GenBank/DDBJ whole genome shotgun (WGS) entry which is preliminary data.</text>
</comment>
<organism evidence="2 3">
    <name type="scientific">Taxus chinensis</name>
    <name type="common">Chinese yew</name>
    <name type="synonym">Taxus wallichiana var. chinensis</name>
    <dbReference type="NCBI Taxonomy" id="29808"/>
    <lineage>
        <taxon>Eukaryota</taxon>
        <taxon>Viridiplantae</taxon>
        <taxon>Streptophyta</taxon>
        <taxon>Embryophyta</taxon>
        <taxon>Tracheophyta</taxon>
        <taxon>Spermatophyta</taxon>
        <taxon>Pinopsida</taxon>
        <taxon>Pinidae</taxon>
        <taxon>Conifers II</taxon>
        <taxon>Cupressales</taxon>
        <taxon>Taxaceae</taxon>
        <taxon>Taxus</taxon>
    </lineage>
</organism>
<proteinExistence type="predicted"/>
<feature type="non-terminal residue" evidence="2">
    <location>
        <position position="75"/>
    </location>
</feature>
<name>A0AA38C1D2_TAXCH</name>
<evidence type="ECO:0000313" key="2">
    <source>
        <dbReference type="EMBL" id="KAH9288124.1"/>
    </source>
</evidence>
<dbReference type="AlphaFoldDB" id="A0AA38C1D2"/>
<accession>A0AA38C1D2</accession>
<reference evidence="2 3" key="1">
    <citation type="journal article" date="2021" name="Nat. Plants">
        <title>The Taxus genome provides insights into paclitaxel biosynthesis.</title>
        <authorList>
            <person name="Xiong X."/>
            <person name="Gou J."/>
            <person name="Liao Q."/>
            <person name="Li Y."/>
            <person name="Zhou Q."/>
            <person name="Bi G."/>
            <person name="Li C."/>
            <person name="Du R."/>
            <person name="Wang X."/>
            <person name="Sun T."/>
            <person name="Guo L."/>
            <person name="Liang H."/>
            <person name="Lu P."/>
            <person name="Wu Y."/>
            <person name="Zhang Z."/>
            <person name="Ro D.K."/>
            <person name="Shang Y."/>
            <person name="Huang S."/>
            <person name="Yan J."/>
        </authorList>
    </citation>
    <scope>NUCLEOTIDE SEQUENCE [LARGE SCALE GENOMIC DNA]</scope>
    <source>
        <strain evidence="2">Ta-2019</strain>
    </source>
</reference>
<feature type="region of interest" description="Disordered" evidence="1">
    <location>
        <begin position="1"/>
        <end position="48"/>
    </location>
</feature>
<feature type="compositionally biased region" description="Basic and acidic residues" evidence="1">
    <location>
        <begin position="1"/>
        <end position="10"/>
    </location>
</feature>
<evidence type="ECO:0000313" key="3">
    <source>
        <dbReference type="Proteomes" id="UP000824469"/>
    </source>
</evidence>